<keyword evidence="4 6" id="KW-0378">Hydrolase</keyword>
<organism evidence="8 9">
    <name type="scientific">Gordonia soli NBRC 108243</name>
    <dbReference type="NCBI Taxonomy" id="1223545"/>
    <lineage>
        <taxon>Bacteria</taxon>
        <taxon>Bacillati</taxon>
        <taxon>Actinomycetota</taxon>
        <taxon>Actinomycetes</taxon>
        <taxon>Mycobacteriales</taxon>
        <taxon>Gordoniaceae</taxon>
        <taxon>Gordonia</taxon>
    </lineage>
</organism>
<gene>
    <name evidence="6 8" type="primary">rnpA</name>
    <name evidence="8" type="ORF">GS4_04_00250</name>
</gene>
<accession>M0QDU5</accession>
<evidence type="ECO:0000256" key="4">
    <source>
        <dbReference type="ARBA" id="ARBA00022801"/>
    </source>
</evidence>
<dbReference type="GO" id="GO:0000049">
    <property type="term" value="F:tRNA binding"/>
    <property type="evidence" value="ECO:0007669"/>
    <property type="project" value="UniProtKB-UniRule"/>
</dbReference>
<dbReference type="RefSeq" id="WP_007617284.1">
    <property type="nucleotide sequence ID" value="NZ_BANX01000004.1"/>
</dbReference>
<dbReference type="OrthoDB" id="196964at2"/>
<dbReference type="STRING" id="1223545.GS4_04_00250"/>
<comment type="caution">
    <text evidence="8">The sequence shown here is derived from an EMBL/GenBank/DDBJ whole genome shotgun (WGS) entry which is preliminary data.</text>
</comment>
<comment type="function">
    <text evidence="6">RNaseP catalyzes the removal of the 5'-leader sequence from pre-tRNA to produce the mature 5'-terminus. It can also cleave other RNA substrates such as 4.5S RNA. The protein component plays an auxiliary but essential role in vivo by binding to the 5'-leader sequence and broadening the substrate specificity of the ribozyme.</text>
</comment>
<keyword evidence="5 6" id="KW-0694">RNA-binding</keyword>
<evidence type="ECO:0000256" key="2">
    <source>
        <dbReference type="ARBA" id="ARBA00022722"/>
    </source>
</evidence>
<evidence type="ECO:0000256" key="5">
    <source>
        <dbReference type="ARBA" id="ARBA00022884"/>
    </source>
</evidence>
<dbReference type="AlphaFoldDB" id="M0QDU5"/>
<dbReference type="Pfam" id="PF00825">
    <property type="entry name" value="Ribonuclease_P"/>
    <property type="match status" value="1"/>
</dbReference>
<comment type="subunit">
    <text evidence="6">Consists of a catalytic RNA component (M1 or rnpB) and a protein subunit.</text>
</comment>
<keyword evidence="9" id="KW-1185">Reference proteome</keyword>
<name>M0QDU5_9ACTN</name>
<protein>
    <recommendedName>
        <fullName evidence="6 7">Ribonuclease P protein component</fullName>
        <shortName evidence="6">RNase P protein</shortName>
        <shortName evidence="6">RNaseP protein</shortName>
        <ecNumber evidence="6 7">3.1.26.5</ecNumber>
    </recommendedName>
    <alternativeName>
        <fullName evidence="6">Protein C5</fullName>
    </alternativeName>
</protein>
<dbReference type="InterPro" id="IPR020568">
    <property type="entry name" value="Ribosomal_Su5_D2-typ_SF"/>
</dbReference>
<evidence type="ECO:0000313" key="9">
    <source>
        <dbReference type="Proteomes" id="UP000011666"/>
    </source>
</evidence>
<dbReference type="GO" id="GO:0001682">
    <property type="term" value="P:tRNA 5'-leader removal"/>
    <property type="evidence" value="ECO:0007669"/>
    <property type="project" value="UniProtKB-UniRule"/>
</dbReference>
<dbReference type="NCBIfam" id="TIGR00188">
    <property type="entry name" value="rnpA"/>
    <property type="match status" value="1"/>
</dbReference>
<dbReference type="GO" id="GO:0042781">
    <property type="term" value="F:3'-tRNA processing endoribonuclease activity"/>
    <property type="evidence" value="ECO:0007669"/>
    <property type="project" value="TreeGrafter"/>
</dbReference>
<dbReference type="PANTHER" id="PTHR33992">
    <property type="entry name" value="RIBONUCLEASE P PROTEIN COMPONENT"/>
    <property type="match status" value="1"/>
</dbReference>
<dbReference type="Gene3D" id="3.30.230.10">
    <property type="match status" value="1"/>
</dbReference>
<comment type="similarity">
    <text evidence="6">Belongs to the RnpA family.</text>
</comment>
<keyword evidence="3 6" id="KW-0255">Endonuclease</keyword>
<evidence type="ECO:0000256" key="7">
    <source>
        <dbReference type="NCBIfam" id="TIGR00188"/>
    </source>
</evidence>
<dbReference type="PANTHER" id="PTHR33992:SF1">
    <property type="entry name" value="RIBONUCLEASE P PROTEIN COMPONENT"/>
    <property type="match status" value="1"/>
</dbReference>
<dbReference type="SUPFAM" id="SSF54211">
    <property type="entry name" value="Ribosomal protein S5 domain 2-like"/>
    <property type="match status" value="1"/>
</dbReference>
<dbReference type="Proteomes" id="UP000011666">
    <property type="component" value="Unassembled WGS sequence"/>
</dbReference>
<sequence length="151" mass="16365">MVASRHRISHRSEFQRTLKTGVRVSTRDLTVHVMVVPASWPDPAGRRAAVDSVGGPWLGVIVSKSVGNAVVRHRVSRRLRHAFADASSSAPTPSTMVVLRARPSAAETSSTDLADQLRQAFAHRRIRAHADDVSASEAAVVWAGDSREVRS</sequence>
<dbReference type="EMBL" id="BANX01000004">
    <property type="protein sequence ID" value="GAC66768.1"/>
    <property type="molecule type" value="Genomic_DNA"/>
</dbReference>
<evidence type="ECO:0000256" key="6">
    <source>
        <dbReference type="HAMAP-Rule" id="MF_00227"/>
    </source>
</evidence>
<proteinExistence type="inferred from homology"/>
<evidence type="ECO:0000256" key="1">
    <source>
        <dbReference type="ARBA" id="ARBA00022694"/>
    </source>
</evidence>
<dbReference type="EC" id="3.1.26.5" evidence="6 7"/>
<dbReference type="eggNOG" id="COG0594">
    <property type="taxonomic scope" value="Bacteria"/>
</dbReference>
<dbReference type="InterPro" id="IPR014721">
    <property type="entry name" value="Ribsml_uS5_D2-typ_fold_subgr"/>
</dbReference>
<evidence type="ECO:0000313" key="8">
    <source>
        <dbReference type="EMBL" id="GAC66768.1"/>
    </source>
</evidence>
<keyword evidence="2 6" id="KW-0540">Nuclease</keyword>
<dbReference type="GO" id="GO:0030677">
    <property type="term" value="C:ribonuclease P complex"/>
    <property type="evidence" value="ECO:0007669"/>
    <property type="project" value="TreeGrafter"/>
</dbReference>
<dbReference type="HAMAP" id="MF_00227">
    <property type="entry name" value="RNase_P"/>
    <property type="match status" value="1"/>
</dbReference>
<keyword evidence="1 6" id="KW-0819">tRNA processing</keyword>
<evidence type="ECO:0000256" key="3">
    <source>
        <dbReference type="ARBA" id="ARBA00022759"/>
    </source>
</evidence>
<dbReference type="InterPro" id="IPR000100">
    <property type="entry name" value="RNase_P"/>
</dbReference>
<reference evidence="8 9" key="1">
    <citation type="submission" date="2013-01" db="EMBL/GenBank/DDBJ databases">
        <title>Whole genome shotgun sequence of Gordonia soli NBRC 108243.</title>
        <authorList>
            <person name="Isaki-Nakamura S."/>
            <person name="Hosoyama A."/>
            <person name="Tsuchikane K."/>
            <person name="Ando Y."/>
            <person name="Baba S."/>
            <person name="Ohji S."/>
            <person name="Hamada M."/>
            <person name="Tamura T."/>
            <person name="Yamazoe A."/>
            <person name="Yamazaki S."/>
            <person name="Fujita N."/>
        </authorList>
    </citation>
    <scope>NUCLEOTIDE SEQUENCE [LARGE SCALE GENOMIC DNA]</scope>
    <source>
        <strain evidence="8 9">NBRC 108243</strain>
    </source>
</reference>
<comment type="catalytic activity">
    <reaction evidence="6">
        <text>Endonucleolytic cleavage of RNA, removing 5'-extranucleotides from tRNA precursor.</text>
        <dbReference type="EC" id="3.1.26.5"/>
    </reaction>
</comment>
<dbReference type="GO" id="GO:0004526">
    <property type="term" value="F:ribonuclease P activity"/>
    <property type="evidence" value="ECO:0007669"/>
    <property type="project" value="UniProtKB-UniRule"/>
</dbReference>